<feature type="non-terminal residue" evidence="2">
    <location>
        <position position="558"/>
    </location>
</feature>
<feature type="non-terminal residue" evidence="2">
    <location>
        <position position="1"/>
    </location>
</feature>
<organism evidence="2">
    <name type="scientific">Lygus hesperus</name>
    <name type="common">Western plant bug</name>
    <dbReference type="NCBI Taxonomy" id="30085"/>
    <lineage>
        <taxon>Eukaryota</taxon>
        <taxon>Metazoa</taxon>
        <taxon>Ecdysozoa</taxon>
        <taxon>Arthropoda</taxon>
        <taxon>Hexapoda</taxon>
        <taxon>Insecta</taxon>
        <taxon>Pterygota</taxon>
        <taxon>Neoptera</taxon>
        <taxon>Paraneoptera</taxon>
        <taxon>Hemiptera</taxon>
        <taxon>Heteroptera</taxon>
        <taxon>Panheteroptera</taxon>
        <taxon>Cimicomorpha</taxon>
        <taxon>Miridae</taxon>
        <taxon>Mirini</taxon>
        <taxon>Lygus</taxon>
    </lineage>
</organism>
<feature type="compositionally biased region" description="Low complexity" evidence="1">
    <location>
        <begin position="18"/>
        <end position="29"/>
    </location>
</feature>
<feature type="compositionally biased region" description="Polar residues" evidence="1">
    <location>
        <begin position="423"/>
        <end position="436"/>
    </location>
</feature>
<proteinExistence type="predicted"/>
<accession>A0A0A9Z5D2</accession>
<reference evidence="2" key="1">
    <citation type="journal article" date="2014" name="PLoS ONE">
        <title>Transcriptome-Based Identification of ABC Transporters in the Western Tarnished Plant Bug Lygus hesperus.</title>
        <authorList>
            <person name="Hull J.J."/>
            <person name="Chaney K."/>
            <person name="Geib S.M."/>
            <person name="Fabrick J.A."/>
            <person name="Brent C.S."/>
            <person name="Walsh D."/>
            <person name="Lavine L.C."/>
        </authorList>
    </citation>
    <scope>NUCLEOTIDE SEQUENCE</scope>
</reference>
<evidence type="ECO:0000256" key="1">
    <source>
        <dbReference type="SAM" id="MobiDB-lite"/>
    </source>
</evidence>
<feature type="compositionally biased region" description="Polar residues" evidence="1">
    <location>
        <begin position="399"/>
        <end position="412"/>
    </location>
</feature>
<protein>
    <submittedName>
        <fullName evidence="2">Uncharacterized protein</fullName>
    </submittedName>
</protein>
<feature type="region of interest" description="Disordered" evidence="1">
    <location>
        <begin position="1"/>
        <end position="71"/>
    </location>
</feature>
<feature type="compositionally biased region" description="Low complexity" evidence="1">
    <location>
        <begin position="323"/>
        <end position="334"/>
    </location>
</feature>
<evidence type="ECO:0000313" key="2">
    <source>
        <dbReference type="EMBL" id="JAG39076.1"/>
    </source>
</evidence>
<reference evidence="2" key="2">
    <citation type="submission" date="2014-07" db="EMBL/GenBank/DDBJ databases">
        <authorList>
            <person name="Hull J."/>
        </authorList>
    </citation>
    <scope>NUCLEOTIDE SEQUENCE</scope>
</reference>
<feature type="region of interest" description="Disordered" evidence="1">
    <location>
        <begin position="311"/>
        <end position="334"/>
    </location>
</feature>
<gene>
    <name evidence="2" type="ORF">CM83_34449</name>
</gene>
<dbReference type="EMBL" id="GBHO01004528">
    <property type="protein sequence ID" value="JAG39076.1"/>
    <property type="molecule type" value="Transcribed_RNA"/>
</dbReference>
<dbReference type="AlphaFoldDB" id="A0A0A9Z5D2"/>
<sequence length="558" mass="62295">LDISNDVNPDDENQKYTNPNYRNPRFPNFLDSKKSIPHNPSSPGALDGYPNQDTSTPGYPMNPEISITMSTTKPIDPTGRHDIPNNIVPDDENQKVTNPNYGYPTYPIVWNSRYGIPKNPSDSGALDSYPQKDLTKLDYPMKPERSMSTMSTTTLPDAIGRLDIPEYVNEKNGNPNNPHYLNSRYDNPQNPPGSGLLFSSPQQDFMEPGQAIIPEKSITKEIDTTGRIDMPNNINPDDDNQKYTNTNYGNPRYTNFLYSKYGIPDNRTGSGSLDSYPHRDPIKPGYLMNPESSIMEPTTKLIGPTGRLGIPNNIHPDDENQKYTNPNYGNPSSPNYLNTRYDIPRNSYGSATLESFYPIKFGHPINPETSITMSTAKSIDPTGRLNIPNNINLDDDNGKYSNPKNPSNQNYLNRRYGFPQYLSSSGTLDSIPQQDPSKAGNPMDFELSKKVTTAKPVDAIGGHDMPNNINPDDVNGNYTNPYNPNNPNYMNLRFGILQKSTDSGTPNSIPQREPIELGYPMNPERSIVLPTTKPIDAIERPHLPGYVNQEHGNPNYGN</sequence>
<name>A0A0A9Z5D2_LYGHE</name>
<feature type="region of interest" description="Disordered" evidence="1">
    <location>
        <begin position="382"/>
        <end position="413"/>
    </location>
</feature>
<feature type="region of interest" description="Disordered" evidence="1">
    <location>
        <begin position="423"/>
        <end position="442"/>
    </location>
</feature>